<reference evidence="2 3" key="1">
    <citation type="journal article" date="2013" name="PLoS ONE">
        <title>Assembly-driven community genomics of a hypersaline microbial ecosystem.</title>
        <authorList>
            <person name="Podell S."/>
            <person name="Ugalde J.A."/>
            <person name="Narasingarao P."/>
            <person name="Banfield J.F."/>
            <person name="Heidelberg K.B."/>
            <person name="Allen E.E."/>
        </authorList>
    </citation>
    <scope>NUCLEOTIDE SEQUENCE [LARGE SCALE GENOMIC DNA]</scope>
    <source>
        <strain evidence="3">J07HQW2</strain>
    </source>
</reference>
<evidence type="ECO:0000256" key="1">
    <source>
        <dbReference type="SAM" id="Phobius"/>
    </source>
</evidence>
<dbReference type="HOGENOM" id="CLU_1582880_0_0_2"/>
<accession>U1N034</accession>
<name>U1N034_9EURY</name>
<organism evidence="2 3">
    <name type="scientific">Haloquadratum walsbyi J07HQW2</name>
    <dbReference type="NCBI Taxonomy" id="1238425"/>
    <lineage>
        <taxon>Archaea</taxon>
        <taxon>Methanobacteriati</taxon>
        <taxon>Methanobacteriota</taxon>
        <taxon>Stenosarchaea group</taxon>
        <taxon>Halobacteria</taxon>
        <taxon>Halobacteriales</taxon>
        <taxon>Haloferacaceae</taxon>
        <taxon>Haloquadratum</taxon>
    </lineage>
</organism>
<dbReference type="RefSeq" id="WP_021055612.1">
    <property type="nucleotide sequence ID" value="NZ_KE356561.1"/>
</dbReference>
<protein>
    <submittedName>
        <fullName evidence="2">Uncharacterized protein</fullName>
    </submittedName>
</protein>
<keyword evidence="1" id="KW-0472">Membrane</keyword>
<evidence type="ECO:0000313" key="2">
    <source>
        <dbReference type="EMBL" id="ERG96144.1"/>
    </source>
</evidence>
<keyword evidence="1" id="KW-0812">Transmembrane</keyword>
<gene>
    <name evidence="2" type="ORF">J07HQW2_02614</name>
</gene>
<proteinExistence type="predicted"/>
<sequence length="168" mass="18916">MSEHSARLLWVALFGIVLSVGLSALTVIYLIIAISSGILAATPIIELIIDVAIPVITALAVFATLWIASVMSLLWAVFRWVMQIENYHLASIFARVEQIIPPISVFHLPARFTPMPASIERNLPVETTRALASLRRQYVSGDISDVAFERRMDRLLITNTRRDERYNR</sequence>
<feature type="transmembrane region" description="Helical" evidence="1">
    <location>
        <begin position="51"/>
        <end position="78"/>
    </location>
</feature>
<dbReference type="Proteomes" id="UP000030710">
    <property type="component" value="Unassembled WGS sequence"/>
</dbReference>
<keyword evidence="1" id="KW-1133">Transmembrane helix</keyword>
<feature type="transmembrane region" description="Helical" evidence="1">
    <location>
        <begin position="12"/>
        <end position="45"/>
    </location>
</feature>
<dbReference type="eggNOG" id="arCOG03912">
    <property type="taxonomic scope" value="Archaea"/>
</dbReference>
<dbReference type="AlphaFoldDB" id="U1N034"/>
<evidence type="ECO:0000313" key="3">
    <source>
        <dbReference type="Proteomes" id="UP000030710"/>
    </source>
</evidence>
<dbReference type="EMBL" id="KE356561">
    <property type="protein sequence ID" value="ERG96144.1"/>
    <property type="molecule type" value="Genomic_DNA"/>
</dbReference>